<comment type="caution">
    <text evidence="2">The sequence shown here is derived from an EMBL/GenBank/DDBJ whole genome shotgun (WGS) entry which is preliminary data.</text>
</comment>
<dbReference type="SUPFAM" id="SSF53448">
    <property type="entry name" value="Nucleotide-diphospho-sugar transferases"/>
    <property type="match status" value="1"/>
</dbReference>
<reference evidence="2" key="1">
    <citation type="submission" date="2023-01" db="EMBL/GenBank/DDBJ databases">
        <title>Sulfurovum sp. XTW-4 genome assembly.</title>
        <authorList>
            <person name="Wang J."/>
        </authorList>
    </citation>
    <scope>NUCLEOTIDE SEQUENCE</scope>
    <source>
        <strain evidence="2">XTW-4</strain>
    </source>
</reference>
<dbReference type="InterPro" id="IPR001173">
    <property type="entry name" value="Glyco_trans_2-like"/>
</dbReference>
<evidence type="ECO:0000313" key="2">
    <source>
        <dbReference type="EMBL" id="MDM5264387.1"/>
    </source>
</evidence>
<dbReference type="Pfam" id="PF00535">
    <property type="entry name" value="Glycos_transf_2"/>
    <property type="match status" value="1"/>
</dbReference>
<dbReference type="Proteomes" id="UP001169066">
    <property type="component" value="Unassembled WGS sequence"/>
</dbReference>
<organism evidence="2 3">
    <name type="scientific">Sulfurovum xiamenensis</name>
    <dbReference type="NCBI Taxonomy" id="3019066"/>
    <lineage>
        <taxon>Bacteria</taxon>
        <taxon>Pseudomonadati</taxon>
        <taxon>Campylobacterota</taxon>
        <taxon>Epsilonproteobacteria</taxon>
        <taxon>Campylobacterales</taxon>
        <taxon>Sulfurovaceae</taxon>
        <taxon>Sulfurovum</taxon>
    </lineage>
</organism>
<dbReference type="PANTHER" id="PTHR22916">
    <property type="entry name" value="GLYCOSYLTRANSFERASE"/>
    <property type="match status" value="1"/>
</dbReference>
<evidence type="ECO:0000259" key="1">
    <source>
        <dbReference type="Pfam" id="PF00535"/>
    </source>
</evidence>
<dbReference type="CDD" id="cd06433">
    <property type="entry name" value="GT_2_WfgS_like"/>
    <property type="match status" value="1"/>
</dbReference>
<gene>
    <name evidence="2" type="ORF">PF327_09285</name>
</gene>
<dbReference type="Gene3D" id="3.90.550.10">
    <property type="entry name" value="Spore Coat Polysaccharide Biosynthesis Protein SpsA, Chain A"/>
    <property type="match status" value="1"/>
</dbReference>
<dbReference type="InterPro" id="IPR029044">
    <property type="entry name" value="Nucleotide-diphossugar_trans"/>
</dbReference>
<dbReference type="RefSeq" id="WP_289402293.1">
    <property type="nucleotide sequence ID" value="NZ_JAQIBC010000007.1"/>
</dbReference>
<dbReference type="PANTHER" id="PTHR22916:SF67">
    <property type="entry name" value="COLANIC ACID BIOSYNTHESIS GLYCOSYL TRANSFERASE WCAE-RELATED"/>
    <property type="match status" value="1"/>
</dbReference>
<proteinExistence type="predicted"/>
<evidence type="ECO:0000313" key="3">
    <source>
        <dbReference type="Proteomes" id="UP001169066"/>
    </source>
</evidence>
<dbReference type="EMBL" id="JAQIBC010000007">
    <property type="protein sequence ID" value="MDM5264387.1"/>
    <property type="molecule type" value="Genomic_DNA"/>
</dbReference>
<feature type="domain" description="Glycosyltransferase 2-like" evidence="1">
    <location>
        <begin position="11"/>
        <end position="144"/>
    </location>
</feature>
<protein>
    <submittedName>
        <fullName evidence="2">Glycosyltransferase family 2 protein</fullName>
    </submittedName>
</protein>
<keyword evidence="3" id="KW-1185">Reference proteome</keyword>
<sequence length="264" mass="31426">MTESNDYPLVSIITVVYNDERSLRKTIESVIGQTYKNIEFIIIDGGSTDGTVNVIKEYEKHINRWISEPDKGVYDAMNKGLRLASGEWINFLNAEDTFYSNDTVGDIFYNKNNHHFKLIYGDWINVNSKDMYYEAHAIPYLNNRHLKSRFQMNHQSLFVKNNHIPNFDLTYKIKADYQWVIDIVKNVEDKDILYIHKPFVKYDCEGLSSTFLLVNVKEYIYLTKRNFGFLQVLKNCKIYFIYLIRYILLLSKKLINEKWGFRWK</sequence>
<accession>A0ABT7QTH3</accession>
<name>A0ABT7QTH3_9BACT</name>